<evidence type="ECO:0008006" key="6">
    <source>
        <dbReference type="Google" id="ProtNLM"/>
    </source>
</evidence>
<evidence type="ECO:0000313" key="5">
    <source>
        <dbReference type="Proteomes" id="UP000674179"/>
    </source>
</evidence>
<dbReference type="GO" id="GO:0005737">
    <property type="term" value="C:cytoplasm"/>
    <property type="evidence" value="ECO:0007669"/>
    <property type="project" value="TreeGrafter"/>
</dbReference>
<dbReference type="AlphaFoldDB" id="A0A836H6Y8"/>
<evidence type="ECO:0000259" key="2">
    <source>
        <dbReference type="Pfam" id="PF04925"/>
    </source>
</evidence>
<dbReference type="RefSeq" id="XP_067690378.1">
    <property type="nucleotide sequence ID" value="XM_067834275.1"/>
</dbReference>
<dbReference type="GeneID" id="94169785"/>
<dbReference type="GO" id="GO:0005654">
    <property type="term" value="C:nucleoplasm"/>
    <property type="evidence" value="ECO:0007669"/>
    <property type="project" value="TreeGrafter"/>
</dbReference>
<dbReference type="InterPro" id="IPR007009">
    <property type="entry name" value="Shq1_C"/>
</dbReference>
<dbReference type="EMBL" id="JAFHKP010000032">
    <property type="protein sequence ID" value="KAG5471208.1"/>
    <property type="molecule type" value="Genomic_DNA"/>
</dbReference>
<accession>A0A836H6Y8</accession>
<dbReference type="PANTHER" id="PTHR12967:SF0">
    <property type="entry name" value="PROTEIN SHQ1 HOMOLOG"/>
    <property type="match status" value="1"/>
</dbReference>
<dbReference type="Pfam" id="PF21413">
    <property type="entry name" value="SHQ1-like_CS"/>
    <property type="match status" value="1"/>
</dbReference>
<reference evidence="4 5" key="1">
    <citation type="submission" date="2021-02" db="EMBL/GenBank/DDBJ databases">
        <title>Leishmania (Mundinia) enrietti genome sequencing and assembly.</title>
        <authorList>
            <person name="Almutairi H."/>
            <person name="Gatherer D."/>
        </authorList>
    </citation>
    <scope>NUCLEOTIDE SEQUENCE [LARGE SCALE GENOMIC DNA]</scope>
    <source>
        <strain evidence="4">CUR178</strain>
    </source>
</reference>
<dbReference type="InterPro" id="IPR048696">
    <property type="entry name" value="SHQ1-like_CS"/>
</dbReference>
<dbReference type="GO" id="GO:0051082">
    <property type="term" value="F:unfolded protein binding"/>
    <property type="evidence" value="ECO:0007669"/>
    <property type="project" value="TreeGrafter"/>
</dbReference>
<dbReference type="InterPro" id="IPR008978">
    <property type="entry name" value="HSP20-like_chaperone"/>
</dbReference>
<dbReference type="OrthoDB" id="73639at2759"/>
<dbReference type="Proteomes" id="UP000674179">
    <property type="component" value="Chromosome 32"/>
</dbReference>
<feature type="domain" description="Shq1 C-terminal" evidence="2">
    <location>
        <begin position="361"/>
        <end position="533"/>
    </location>
</feature>
<dbReference type="Gene3D" id="2.60.40.790">
    <property type="match status" value="1"/>
</dbReference>
<name>A0A836H6Y8_LEIEN</name>
<evidence type="ECO:0000256" key="1">
    <source>
        <dbReference type="ARBA" id="ARBA00005607"/>
    </source>
</evidence>
<dbReference type="KEGG" id="lenr:94169785"/>
<sequence>MITPVFECSQEGGFVVVRVFLSAICKVMSAVLDIHETQFTFYCSPYYLRLRFDQCLQEGKGERATYDLEANVLTVYLPKANAEEVFTKLDNPAYLIATEKQRSSLIQVLGEADSSDAATGAVDELEETEYVQSLPDAAATGSVAGGGESAAAVEQCSYGFANAFSGLFHKLDADVVHEVVSLRDSPDCTTREERRRLRLATEMSDFDMDALLFAFEDADGEVAQVLRYVPAHMKDFQSALEGNALEPGREPTSLSVVFASIPAAEACVLPGRDADPLEEEETTLLGSADARSVTVWGGNVADFKKPLIEELPSVADDQLVSWKSAMVSGVAADSLSSPTAGGTALPPGPRTRLAIPRVRPPLKFTRDEAEVLMRLKLPRLLFPPAPAEVEALTADLLFSEAYDDLVTGGGGCSESLWNLTQLSPALSYLDPADTLYDACVAFARRALVYPLHRHCALLQRVWAVVGTRLLLGRSYTVRALLRVRFILSHAEHKHLLSTIYLDPLIAYWMHVSDVDDRLMRMALEIHQHVSRIEPTTVSVAPKAGASALHSILAGTQKVTLYPLTLMYLGLPLSEETGDDRQEE</sequence>
<gene>
    <name evidence="4" type="ORF">CUR178_02519</name>
</gene>
<comment type="caution">
    <text evidence="4">The sequence shown here is derived from an EMBL/GenBank/DDBJ whole genome shotgun (WGS) entry which is preliminary data.</text>
</comment>
<keyword evidence="5" id="KW-1185">Reference proteome</keyword>
<dbReference type="Pfam" id="PF04925">
    <property type="entry name" value="SHQ1"/>
    <property type="match status" value="1"/>
</dbReference>
<feature type="domain" description="SHQ1-like CS" evidence="3">
    <location>
        <begin position="3"/>
        <end position="90"/>
    </location>
</feature>
<dbReference type="GO" id="GO:0000493">
    <property type="term" value="P:box H/ACA snoRNP assembly"/>
    <property type="evidence" value="ECO:0007669"/>
    <property type="project" value="InterPro"/>
</dbReference>
<evidence type="ECO:0000259" key="3">
    <source>
        <dbReference type="Pfam" id="PF21413"/>
    </source>
</evidence>
<dbReference type="PANTHER" id="PTHR12967">
    <property type="entry name" value="PROTEIN SHQ1 HOMOLOG"/>
    <property type="match status" value="1"/>
</dbReference>
<organism evidence="4 5">
    <name type="scientific">Leishmania enriettii</name>
    <dbReference type="NCBI Taxonomy" id="5663"/>
    <lineage>
        <taxon>Eukaryota</taxon>
        <taxon>Discoba</taxon>
        <taxon>Euglenozoa</taxon>
        <taxon>Kinetoplastea</taxon>
        <taxon>Metakinetoplastina</taxon>
        <taxon>Trypanosomatida</taxon>
        <taxon>Trypanosomatidae</taxon>
        <taxon>Leishmaniinae</taxon>
        <taxon>Leishmania</taxon>
    </lineage>
</organism>
<protein>
    <recommendedName>
        <fullName evidence="6">Shq1 protein domain-containing protein</fullName>
    </recommendedName>
</protein>
<comment type="similarity">
    <text evidence="1">Belongs to the SHQ1 family.</text>
</comment>
<evidence type="ECO:0000313" key="4">
    <source>
        <dbReference type="EMBL" id="KAG5471208.1"/>
    </source>
</evidence>
<dbReference type="InterPro" id="IPR039742">
    <property type="entry name" value="Shq1"/>
</dbReference>
<proteinExistence type="inferred from homology"/>
<dbReference type="FunFam" id="2.60.40.790:FF:000080">
    <property type="entry name" value="Protein SHQ1 homolog"/>
    <property type="match status" value="1"/>
</dbReference>